<dbReference type="RefSeq" id="WP_246350850.1">
    <property type="nucleotide sequence ID" value="NZ_JACIJC010000005.1"/>
</dbReference>
<protein>
    <submittedName>
        <fullName evidence="1">Uncharacterized protein</fullName>
    </submittedName>
</protein>
<reference evidence="1 2" key="1">
    <citation type="submission" date="2020-08" db="EMBL/GenBank/DDBJ databases">
        <title>Genomic Encyclopedia of Type Strains, Phase IV (KMG-IV): sequencing the most valuable type-strain genomes for metagenomic binning, comparative biology and taxonomic classification.</title>
        <authorList>
            <person name="Goeker M."/>
        </authorList>
    </citation>
    <scope>NUCLEOTIDE SEQUENCE [LARGE SCALE GENOMIC DNA]</scope>
    <source>
        <strain evidence="1 2">DSM 25079</strain>
    </source>
</reference>
<organism evidence="1 2">
    <name type="scientific">Sphingobium boeckii</name>
    <dbReference type="NCBI Taxonomy" id="1082345"/>
    <lineage>
        <taxon>Bacteria</taxon>
        <taxon>Pseudomonadati</taxon>
        <taxon>Pseudomonadota</taxon>
        <taxon>Alphaproteobacteria</taxon>
        <taxon>Sphingomonadales</taxon>
        <taxon>Sphingomonadaceae</taxon>
        <taxon>Sphingobium</taxon>
    </lineage>
</organism>
<dbReference type="Proteomes" id="UP000549617">
    <property type="component" value="Unassembled WGS sequence"/>
</dbReference>
<accession>A0A7W9AK77</accession>
<sequence length="188" mass="19957">MKKSAIITALIATTLSITHAHAKKEPKISGLELQQMQSKDIEGSKEIVFGAVMSVFQDAGYRIQAADKDTGLITGLGSTSGKVTYNLFMGFGKSKKTPIVSAYIEQIGPGITRVRINFVMGKLKSTIYGAGAQDEEPILDPIVYQEAFEKIDQAVFLRASMATTAPAPAAAAIAPLVDQTTVAAPPIQ</sequence>
<comment type="caution">
    <text evidence="1">The sequence shown here is derived from an EMBL/GenBank/DDBJ whole genome shotgun (WGS) entry which is preliminary data.</text>
</comment>
<gene>
    <name evidence="1" type="ORF">FHS49_003237</name>
</gene>
<evidence type="ECO:0000313" key="1">
    <source>
        <dbReference type="EMBL" id="MBB5687209.1"/>
    </source>
</evidence>
<name>A0A7W9AK77_9SPHN</name>
<evidence type="ECO:0000313" key="2">
    <source>
        <dbReference type="Proteomes" id="UP000549617"/>
    </source>
</evidence>
<dbReference type="AlphaFoldDB" id="A0A7W9AK77"/>
<proteinExistence type="predicted"/>
<dbReference type="EMBL" id="JACIJC010000005">
    <property type="protein sequence ID" value="MBB5687209.1"/>
    <property type="molecule type" value="Genomic_DNA"/>
</dbReference>
<keyword evidence="2" id="KW-1185">Reference proteome</keyword>